<feature type="transmembrane region" description="Helical" evidence="1">
    <location>
        <begin position="63"/>
        <end position="85"/>
    </location>
</feature>
<keyword evidence="1" id="KW-0472">Membrane</keyword>
<dbReference type="RefSeq" id="WP_004466816.1">
    <property type="nucleotide sequence ID" value="NZ_CABKOL010000104.1"/>
</dbReference>
<dbReference type="AlphaFoldDB" id="A0A6P1E7U6"/>
<dbReference type="GeneID" id="69058901"/>
<protein>
    <submittedName>
        <fullName evidence="2">DUF3278 domain-containing protein</fullName>
    </submittedName>
</protein>
<evidence type="ECO:0000313" key="2">
    <source>
        <dbReference type="EMBL" id="QHB52679.1"/>
    </source>
</evidence>
<name>A0A6P1E7U6_LENHI</name>
<gene>
    <name evidence="2" type="ORF">GQR93_11020</name>
</gene>
<keyword evidence="1" id="KW-1133">Transmembrane helix</keyword>
<feature type="transmembrane region" description="Helical" evidence="1">
    <location>
        <begin position="150"/>
        <end position="170"/>
    </location>
</feature>
<feature type="transmembrane region" description="Helical" evidence="1">
    <location>
        <begin position="37"/>
        <end position="57"/>
    </location>
</feature>
<dbReference type="Proteomes" id="UP000465035">
    <property type="component" value="Chromosome"/>
</dbReference>
<proteinExistence type="predicted"/>
<organism evidence="2 3">
    <name type="scientific">Lentilactobacillus hilgardii</name>
    <name type="common">Lactobacillus hilgardii</name>
    <dbReference type="NCBI Taxonomy" id="1588"/>
    <lineage>
        <taxon>Bacteria</taxon>
        <taxon>Bacillati</taxon>
        <taxon>Bacillota</taxon>
        <taxon>Bacilli</taxon>
        <taxon>Lactobacillales</taxon>
        <taxon>Lactobacillaceae</taxon>
        <taxon>Lentilactobacillus</taxon>
    </lineage>
</organism>
<reference evidence="2 3" key="1">
    <citation type="submission" date="2019-12" db="EMBL/GenBank/DDBJ databases">
        <title>Lactobacillus hilgardii FLUB.</title>
        <authorList>
            <person name="Gustaw K."/>
        </authorList>
    </citation>
    <scope>NUCLEOTIDE SEQUENCE [LARGE SCALE GENOMIC DNA]</scope>
    <source>
        <strain evidence="2 3">FLUB</strain>
    </source>
</reference>
<keyword evidence="1" id="KW-0812">Transmembrane</keyword>
<sequence length="177" mass="20304">MKVKETFGTKILKHFYGIPGVLDEHARQEVSRIGSNAYLMLVSYLLISTLIILLISIRHLENAFWILVFSNLIVPIYGINGYVLVATNRLHLADKEVRAQNYADAVKKSVKRGIGMAVYFGTTMFLFTSITNWFIDGTRPIRTLTSIHEIVKWILAGALFGLLMFIYDLFRIKKFRE</sequence>
<dbReference type="InterPro" id="IPR021697">
    <property type="entry name" value="DUF3278"/>
</dbReference>
<feature type="transmembrane region" description="Helical" evidence="1">
    <location>
        <begin position="117"/>
        <end position="135"/>
    </location>
</feature>
<evidence type="ECO:0000256" key="1">
    <source>
        <dbReference type="SAM" id="Phobius"/>
    </source>
</evidence>
<dbReference type="Pfam" id="PF11683">
    <property type="entry name" value="DUF3278"/>
    <property type="match status" value="1"/>
</dbReference>
<dbReference type="EMBL" id="CP047121">
    <property type="protein sequence ID" value="QHB52679.1"/>
    <property type="molecule type" value="Genomic_DNA"/>
</dbReference>
<evidence type="ECO:0000313" key="3">
    <source>
        <dbReference type="Proteomes" id="UP000465035"/>
    </source>
</evidence>
<accession>A0A6P1E7U6</accession>